<name>A0A0F8YSP9_9ZZZZ</name>
<dbReference type="InterPro" id="IPR027417">
    <property type="entry name" value="P-loop_NTPase"/>
</dbReference>
<feature type="compositionally biased region" description="Basic and acidic residues" evidence="1">
    <location>
        <begin position="169"/>
        <end position="179"/>
    </location>
</feature>
<reference evidence="2" key="1">
    <citation type="journal article" date="2015" name="Nature">
        <title>Complex archaea that bridge the gap between prokaryotes and eukaryotes.</title>
        <authorList>
            <person name="Spang A."/>
            <person name="Saw J.H."/>
            <person name="Jorgensen S.L."/>
            <person name="Zaremba-Niedzwiedzka K."/>
            <person name="Martijn J."/>
            <person name="Lind A.E."/>
            <person name="van Eijk R."/>
            <person name="Schleper C."/>
            <person name="Guy L."/>
            <person name="Ettema T.J."/>
        </authorList>
    </citation>
    <scope>NUCLEOTIDE SEQUENCE</scope>
</reference>
<accession>A0A0F8YSP9</accession>
<dbReference type="Gene3D" id="3.40.50.300">
    <property type="entry name" value="P-loop containing nucleotide triphosphate hydrolases"/>
    <property type="match status" value="1"/>
</dbReference>
<gene>
    <name evidence="2" type="ORF">LCGC14_3119090</name>
</gene>
<dbReference type="PANTHER" id="PTHR41930">
    <property type="entry name" value="UPF0200 PROTEIN MJ1399"/>
    <property type="match status" value="1"/>
</dbReference>
<comment type="caution">
    <text evidence="2">The sequence shown here is derived from an EMBL/GenBank/DDBJ whole genome shotgun (WGS) entry which is preliminary data.</text>
</comment>
<feature type="region of interest" description="Disordered" evidence="1">
    <location>
        <begin position="157"/>
        <end position="179"/>
    </location>
</feature>
<evidence type="ECO:0000256" key="1">
    <source>
        <dbReference type="SAM" id="MobiDB-lite"/>
    </source>
</evidence>
<dbReference type="AlphaFoldDB" id="A0A0F8YSP9"/>
<dbReference type="EMBL" id="LAZR01067719">
    <property type="protein sequence ID" value="KKK51026.1"/>
    <property type="molecule type" value="Genomic_DNA"/>
</dbReference>
<dbReference type="SUPFAM" id="SSF52540">
    <property type="entry name" value="P-loop containing nucleoside triphosphate hydrolases"/>
    <property type="match status" value="1"/>
</dbReference>
<sequence>MELTRWYAPVSISDQERGVAVDAQIIGLTGSIGSGCSYVAKEILKPLGYEFASLSKKLKEEYSPPTGTDQSGLRRAYQDFGDKRRKEEGNNYFARLVCDEIKAATEENGSQKWIVDSIRNPDEVHWLRKQFPDSFFLFGVYATKDLRWKRKETDYGGNKRSFDEDDERDTGRTSDKHGQRVEDCFAEADVVFSNEEDFRGADGEPFDLFAGKVKSYVDLVSDPHSRRQPKQAETLMAAAYTV</sequence>
<organism evidence="2">
    <name type="scientific">marine sediment metagenome</name>
    <dbReference type="NCBI Taxonomy" id="412755"/>
    <lineage>
        <taxon>unclassified sequences</taxon>
        <taxon>metagenomes</taxon>
        <taxon>ecological metagenomes</taxon>
    </lineage>
</organism>
<feature type="non-terminal residue" evidence="2">
    <location>
        <position position="242"/>
    </location>
</feature>
<evidence type="ECO:0000313" key="2">
    <source>
        <dbReference type="EMBL" id="KKK51026.1"/>
    </source>
</evidence>
<protein>
    <submittedName>
        <fullName evidence="2">Uncharacterized protein</fullName>
    </submittedName>
</protein>
<dbReference type="PANTHER" id="PTHR41930:SF1">
    <property type="entry name" value="DEPHOSPHO-COA KINASE"/>
    <property type="match status" value="1"/>
</dbReference>
<proteinExistence type="predicted"/>